<evidence type="ECO:0000256" key="10">
    <source>
        <dbReference type="ARBA" id="ARBA00023065"/>
    </source>
</evidence>
<keyword evidence="10" id="KW-0406">Ion transport</keyword>
<evidence type="ECO:0000256" key="1">
    <source>
        <dbReference type="ARBA" id="ARBA00003408"/>
    </source>
</evidence>
<evidence type="ECO:0000256" key="8">
    <source>
        <dbReference type="ARBA" id="ARBA00022692"/>
    </source>
</evidence>
<evidence type="ECO:0000256" key="6">
    <source>
        <dbReference type="ARBA" id="ARBA00022449"/>
    </source>
</evidence>
<dbReference type="EMBL" id="CVRS01000131">
    <property type="protein sequence ID" value="CRL43402.1"/>
    <property type="molecule type" value="Genomic_DNA"/>
</dbReference>
<evidence type="ECO:0000256" key="9">
    <source>
        <dbReference type="ARBA" id="ARBA00022989"/>
    </source>
</evidence>
<dbReference type="GO" id="GO:0042910">
    <property type="term" value="F:xenobiotic transmembrane transporter activity"/>
    <property type="evidence" value="ECO:0007669"/>
    <property type="project" value="InterPro"/>
</dbReference>
<evidence type="ECO:0000256" key="11">
    <source>
        <dbReference type="ARBA" id="ARBA00023136"/>
    </source>
</evidence>
<dbReference type="PANTHER" id="PTHR43298">
    <property type="entry name" value="MULTIDRUG RESISTANCE PROTEIN NORM-RELATED"/>
    <property type="match status" value="1"/>
</dbReference>
<feature type="transmembrane region" description="Helical" evidence="13">
    <location>
        <begin position="197"/>
        <end position="219"/>
    </location>
</feature>
<comment type="similarity">
    <text evidence="3">Belongs to the multi antimicrobial extrusion (MATE) (TC 2.A.66.1) family.</text>
</comment>
<keyword evidence="8 13" id="KW-0812">Transmembrane</keyword>
<dbReference type="PANTHER" id="PTHR43298:SF2">
    <property type="entry name" value="FMN_FAD EXPORTER YEEO-RELATED"/>
    <property type="match status" value="1"/>
</dbReference>
<evidence type="ECO:0000256" key="7">
    <source>
        <dbReference type="ARBA" id="ARBA00022475"/>
    </source>
</evidence>
<organism evidence="14 15">
    <name type="scientific">Roseburia inulinivorans</name>
    <dbReference type="NCBI Taxonomy" id="360807"/>
    <lineage>
        <taxon>Bacteria</taxon>
        <taxon>Bacillati</taxon>
        <taxon>Bacillota</taxon>
        <taxon>Clostridia</taxon>
        <taxon>Lachnospirales</taxon>
        <taxon>Lachnospiraceae</taxon>
        <taxon>Roseburia</taxon>
    </lineage>
</organism>
<feature type="transmembrane region" description="Helical" evidence="13">
    <location>
        <begin position="50"/>
        <end position="72"/>
    </location>
</feature>
<dbReference type="STRING" id="360807.ERS852392_02066"/>
<keyword evidence="9 13" id="KW-1133">Transmembrane helix</keyword>
<dbReference type="InterPro" id="IPR050222">
    <property type="entry name" value="MATE_MdtK"/>
</dbReference>
<dbReference type="Pfam" id="PF01554">
    <property type="entry name" value="MatE"/>
    <property type="match status" value="2"/>
</dbReference>
<protein>
    <recommendedName>
        <fullName evidence="4">Probable multidrug resistance protein NorM</fullName>
    </recommendedName>
    <alternativeName>
        <fullName evidence="12">Multidrug-efflux transporter</fullName>
    </alternativeName>
</protein>
<dbReference type="GO" id="GO:0006811">
    <property type="term" value="P:monoatomic ion transport"/>
    <property type="evidence" value="ECO:0007669"/>
    <property type="project" value="UniProtKB-KW"/>
</dbReference>
<dbReference type="GO" id="GO:0015297">
    <property type="term" value="F:antiporter activity"/>
    <property type="evidence" value="ECO:0007669"/>
    <property type="project" value="UniProtKB-KW"/>
</dbReference>
<keyword evidence="5" id="KW-0813">Transport</keyword>
<evidence type="ECO:0000256" key="2">
    <source>
        <dbReference type="ARBA" id="ARBA00004651"/>
    </source>
</evidence>
<dbReference type="InterPro" id="IPR002528">
    <property type="entry name" value="MATE_fam"/>
</dbReference>
<comment type="function">
    <text evidence="1">Multidrug efflux pump.</text>
</comment>
<evidence type="ECO:0000313" key="15">
    <source>
        <dbReference type="Proteomes" id="UP000049828"/>
    </source>
</evidence>
<keyword evidence="6" id="KW-0050">Antiport</keyword>
<dbReference type="AlphaFoldDB" id="A0A0M6X095"/>
<comment type="subcellular location">
    <subcellularLocation>
        <location evidence="2">Cell membrane</location>
        <topology evidence="2">Multi-pass membrane protein</topology>
    </subcellularLocation>
</comment>
<dbReference type="Proteomes" id="UP000049828">
    <property type="component" value="Unassembled WGS sequence"/>
</dbReference>
<feature type="transmembrane region" description="Helical" evidence="13">
    <location>
        <begin position="394"/>
        <end position="416"/>
    </location>
</feature>
<gene>
    <name evidence="14" type="ORF">RIL183_10161</name>
</gene>
<dbReference type="GO" id="GO:0005886">
    <property type="term" value="C:plasma membrane"/>
    <property type="evidence" value="ECO:0007669"/>
    <property type="project" value="UniProtKB-SubCell"/>
</dbReference>
<evidence type="ECO:0000256" key="5">
    <source>
        <dbReference type="ARBA" id="ARBA00022448"/>
    </source>
</evidence>
<evidence type="ECO:0000256" key="12">
    <source>
        <dbReference type="ARBA" id="ARBA00031636"/>
    </source>
</evidence>
<feature type="transmembrane region" description="Helical" evidence="13">
    <location>
        <begin position="92"/>
        <end position="118"/>
    </location>
</feature>
<reference evidence="15" key="1">
    <citation type="submission" date="2015-05" db="EMBL/GenBank/DDBJ databases">
        <authorList>
            <consortium name="Pathogen Informatics"/>
        </authorList>
    </citation>
    <scope>NUCLEOTIDE SEQUENCE [LARGE SCALE GENOMIC DNA]</scope>
    <source>
        <strain evidence="15">L1-83</strain>
    </source>
</reference>
<evidence type="ECO:0000313" key="14">
    <source>
        <dbReference type="EMBL" id="CRL43402.1"/>
    </source>
</evidence>
<dbReference type="PIRSF" id="PIRSF006603">
    <property type="entry name" value="DinF"/>
    <property type="match status" value="1"/>
</dbReference>
<keyword evidence="15" id="KW-1185">Reference proteome</keyword>
<sequence length="454" mass="48954">MQNTNKKLFEETPVPQAVQTMMIPTIIGALVTVLYSLADTLFVGMMNDQIQNAAVALAAPALLAFNAVINLFGIGSSSMMSRALGRGDLKTVCASASLGFYGTVVSGALLSALCYIFMQPFVVLLGGDINTAAATTAYMNWAVVCGAIPTILNVVMGYMVRAEGASLHASIGTMSGCILNMILDPFFILPWGLGMGAAGAGLATFLSNCFACCYFFVLLRVRKKKTNINLNPKYLSLTKEIVFGVMEVGIPAAIQNLLNVTGMTILNNFVAGYGSSAVAAVGIAQKVYMVPIQVALGGTQGVMPLVGYSYASKNKQRFEETIQTVMKLLVPCMVLIMVLCWIFAPSLIRLFMKNEEVITYGAMFLRGFCTCMPFMLVDFLAVSVFQSVGMGKTALVFAILRKIVFEIPAIMILNKIFQASGITYAGFVSEFILSIFAVILLRRIADGFERRNEK</sequence>
<dbReference type="InterPro" id="IPR048279">
    <property type="entry name" value="MdtK-like"/>
</dbReference>
<feature type="transmembrane region" description="Helical" evidence="13">
    <location>
        <begin position="138"/>
        <end position="159"/>
    </location>
</feature>
<evidence type="ECO:0000256" key="13">
    <source>
        <dbReference type="SAM" id="Phobius"/>
    </source>
</evidence>
<proteinExistence type="inferred from homology"/>
<dbReference type="RefSeq" id="WP_055040621.1">
    <property type="nucleotide sequence ID" value="NZ_CVRS01000131.1"/>
</dbReference>
<evidence type="ECO:0000256" key="4">
    <source>
        <dbReference type="ARBA" id="ARBA00020268"/>
    </source>
</evidence>
<feature type="transmembrane region" description="Helical" evidence="13">
    <location>
        <begin position="364"/>
        <end position="382"/>
    </location>
</feature>
<feature type="transmembrane region" description="Helical" evidence="13">
    <location>
        <begin position="171"/>
        <end position="191"/>
    </location>
</feature>
<keyword evidence="11 13" id="KW-0472">Membrane</keyword>
<feature type="transmembrane region" description="Helical" evidence="13">
    <location>
        <begin position="21"/>
        <end position="38"/>
    </location>
</feature>
<name>A0A0M6X095_9FIRM</name>
<feature type="transmembrane region" description="Helical" evidence="13">
    <location>
        <begin position="422"/>
        <end position="441"/>
    </location>
</feature>
<accession>A0A0M6X095</accession>
<feature type="transmembrane region" description="Helical" evidence="13">
    <location>
        <begin position="325"/>
        <end position="344"/>
    </location>
</feature>
<keyword evidence="7" id="KW-1003">Cell membrane</keyword>
<evidence type="ECO:0000256" key="3">
    <source>
        <dbReference type="ARBA" id="ARBA00010199"/>
    </source>
</evidence>